<dbReference type="EMBL" id="DS469547">
    <property type="protein sequence ID" value="EDO44195.1"/>
    <property type="molecule type" value="Genomic_DNA"/>
</dbReference>
<proteinExistence type="predicted"/>
<feature type="transmembrane region" description="Helical" evidence="1">
    <location>
        <begin position="63"/>
        <end position="82"/>
    </location>
</feature>
<feature type="non-terminal residue" evidence="2">
    <location>
        <position position="1"/>
    </location>
</feature>
<organism evidence="2 3">
    <name type="scientific">Nematostella vectensis</name>
    <name type="common">Starlet sea anemone</name>
    <dbReference type="NCBI Taxonomy" id="45351"/>
    <lineage>
        <taxon>Eukaryota</taxon>
        <taxon>Metazoa</taxon>
        <taxon>Cnidaria</taxon>
        <taxon>Anthozoa</taxon>
        <taxon>Hexacorallia</taxon>
        <taxon>Actiniaria</taxon>
        <taxon>Edwardsiidae</taxon>
        <taxon>Nematostella</taxon>
    </lineage>
</organism>
<accession>A7RWN0</accession>
<keyword evidence="1" id="KW-1133">Transmembrane helix</keyword>
<gene>
    <name evidence="2" type="ORF">NEMVEDRAFT_v1g56936</name>
</gene>
<dbReference type="HOGENOM" id="CLU_1965086_0_0_1"/>
<dbReference type="Proteomes" id="UP000001593">
    <property type="component" value="Unassembled WGS sequence"/>
</dbReference>
<keyword evidence="1" id="KW-0472">Membrane</keyword>
<dbReference type="InParanoid" id="A7RWN0"/>
<feature type="non-terminal residue" evidence="2">
    <location>
        <position position="128"/>
    </location>
</feature>
<keyword evidence="3" id="KW-1185">Reference proteome</keyword>
<dbReference type="AlphaFoldDB" id="A7RWN0"/>
<reference evidence="2 3" key="1">
    <citation type="journal article" date="2007" name="Science">
        <title>Sea anemone genome reveals ancestral eumetazoan gene repertoire and genomic organization.</title>
        <authorList>
            <person name="Putnam N.H."/>
            <person name="Srivastava M."/>
            <person name="Hellsten U."/>
            <person name="Dirks B."/>
            <person name="Chapman J."/>
            <person name="Salamov A."/>
            <person name="Terry A."/>
            <person name="Shapiro H."/>
            <person name="Lindquist E."/>
            <person name="Kapitonov V.V."/>
            <person name="Jurka J."/>
            <person name="Genikhovich G."/>
            <person name="Grigoriev I.V."/>
            <person name="Lucas S.M."/>
            <person name="Steele R.E."/>
            <person name="Finnerty J.R."/>
            <person name="Technau U."/>
            <person name="Martindale M.Q."/>
            <person name="Rokhsar D.S."/>
        </authorList>
    </citation>
    <scope>NUCLEOTIDE SEQUENCE [LARGE SCALE GENOMIC DNA]</scope>
    <source>
        <strain evidence="3">CH2 X CH6</strain>
    </source>
</reference>
<evidence type="ECO:0000256" key="1">
    <source>
        <dbReference type="SAM" id="Phobius"/>
    </source>
</evidence>
<keyword evidence="1" id="KW-0812">Transmembrane</keyword>
<evidence type="ECO:0000313" key="3">
    <source>
        <dbReference type="Proteomes" id="UP000001593"/>
    </source>
</evidence>
<sequence length="128" mass="15305">TVLLCLHICLTVIFLCYYVYTTVLPLFSWFGYTVLLCLHICLTVIFLVWLYSVIMFTQLSYRYFLGPVIQCYYVYTSVLPLFSWFGYTVLLCLHICLTVIFLVWLYSVIMFTQLSYRYFLGPVIQCYY</sequence>
<name>A7RWN0_NEMVE</name>
<feature type="transmembrane region" description="Helical" evidence="1">
    <location>
        <begin position="88"/>
        <end position="109"/>
    </location>
</feature>
<evidence type="ECO:0000313" key="2">
    <source>
        <dbReference type="EMBL" id="EDO44195.1"/>
    </source>
</evidence>
<feature type="transmembrane region" description="Helical" evidence="1">
    <location>
        <begin position="31"/>
        <end position="51"/>
    </location>
</feature>
<protein>
    <submittedName>
        <fullName evidence="2">Uncharacterized protein</fullName>
    </submittedName>
</protein>